<comment type="subcellular location">
    <subcellularLocation>
        <location evidence="2">Cytoplasm</location>
    </subcellularLocation>
    <subcellularLocation>
        <location evidence="1">Nucleus</location>
    </subcellularLocation>
</comment>
<dbReference type="Gene3D" id="3.30.230.70">
    <property type="entry name" value="GHMP Kinase, N-terminal domain"/>
    <property type="match status" value="1"/>
</dbReference>
<organism evidence="6 7">
    <name type="scientific">Cannabis sativa</name>
    <name type="common">Hemp</name>
    <name type="synonym">Marijuana</name>
    <dbReference type="NCBI Taxonomy" id="3483"/>
    <lineage>
        <taxon>Eukaryota</taxon>
        <taxon>Viridiplantae</taxon>
        <taxon>Streptophyta</taxon>
        <taxon>Embryophyta</taxon>
        <taxon>Tracheophyta</taxon>
        <taxon>Spermatophyta</taxon>
        <taxon>Magnoliopsida</taxon>
        <taxon>eudicotyledons</taxon>
        <taxon>Gunneridae</taxon>
        <taxon>Pentapetalae</taxon>
        <taxon>rosids</taxon>
        <taxon>fabids</taxon>
        <taxon>Rosales</taxon>
        <taxon>Cannabaceae</taxon>
        <taxon>Cannabis</taxon>
    </lineage>
</organism>
<accession>A0A803Q5S2</accession>
<dbReference type="GO" id="GO:0071035">
    <property type="term" value="P:nuclear polyadenylation-dependent rRNA catabolic process"/>
    <property type="evidence" value="ECO:0007669"/>
    <property type="project" value="TreeGrafter"/>
</dbReference>
<dbReference type="GO" id="GO:0016075">
    <property type="term" value="P:rRNA catabolic process"/>
    <property type="evidence" value="ECO:0007669"/>
    <property type="project" value="TreeGrafter"/>
</dbReference>
<dbReference type="PANTHER" id="PTHR11097">
    <property type="entry name" value="EXOSOME COMPLEX EXONUCLEASE RIBOSOMAL RNA PROCESSING PROTEIN"/>
    <property type="match status" value="1"/>
</dbReference>
<dbReference type="InterPro" id="IPR001247">
    <property type="entry name" value="ExoRNase_PH_dom1"/>
</dbReference>
<dbReference type="GO" id="GO:0034473">
    <property type="term" value="P:U1 snRNA 3'-end processing"/>
    <property type="evidence" value="ECO:0007669"/>
    <property type="project" value="TreeGrafter"/>
</dbReference>
<protein>
    <recommendedName>
        <fullName evidence="5">Exoribonuclease phosphorolytic domain-containing protein</fullName>
    </recommendedName>
</protein>
<dbReference type="InterPro" id="IPR020568">
    <property type="entry name" value="Ribosomal_Su5_D2-typ_SF"/>
</dbReference>
<dbReference type="InterPro" id="IPR050590">
    <property type="entry name" value="Exosome_comp_Rrp42_subfam"/>
</dbReference>
<dbReference type="Pfam" id="PF01138">
    <property type="entry name" value="RNase_PH"/>
    <property type="match status" value="1"/>
</dbReference>
<dbReference type="Gramene" id="evm.model.07.625">
    <property type="protein sequence ID" value="cds.evm.model.07.625"/>
    <property type="gene ID" value="evm.TU.07.625"/>
</dbReference>
<reference evidence="6" key="1">
    <citation type="submission" date="2018-11" db="EMBL/GenBank/DDBJ databases">
        <authorList>
            <person name="Grassa J C."/>
        </authorList>
    </citation>
    <scope>NUCLEOTIDE SEQUENCE [LARGE SCALE GENOMIC DNA]</scope>
</reference>
<evidence type="ECO:0000256" key="3">
    <source>
        <dbReference type="ARBA" id="ARBA00006678"/>
    </source>
</evidence>
<evidence type="ECO:0000256" key="4">
    <source>
        <dbReference type="ARBA" id="ARBA00022490"/>
    </source>
</evidence>
<dbReference type="GO" id="GO:0000467">
    <property type="term" value="P:exonucleolytic trimming to generate mature 3'-end of 5.8S rRNA from tricistronic rRNA transcript (SSU-rRNA, 5.8S rRNA, LSU-rRNA)"/>
    <property type="evidence" value="ECO:0007669"/>
    <property type="project" value="TreeGrafter"/>
</dbReference>
<evidence type="ECO:0000259" key="5">
    <source>
        <dbReference type="Pfam" id="PF01138"/>
    </source>
</evidence>
<dbReference type="GO" id="GO:0071028">
    <property type="term" value="P:nuclear mRNA surveillance"/>
    <property type="evidence" value="ECO:0007669"/>
    <property type="project" value="TreeGrafter"/>
</dbReference>
<dbReference type="InterPro" id="IPR027408">
    <property type="entry name" value="PNPase/RNase_PH_dom_sf"/>
</dbReference>
<dbReference type="GO" id="GO:0034476">
    <property type="term" value="P:U5 snRNA 3'-end processing"/>
    <property type="evidence" value="ECO:0007669"/>
    <property type="project" value="TreeGrafter"/>
</dbReference>
<dbReference type="InterPro" id="IPR012337">
    <property type="entry name" value="RNaseH-like_sf"/>
</dbReference>
<dbReference type="EnsemblPlants" id="evm.model.07.625">
    <property type="protein sequence ID" value="cds.evm.model.07.625"/>
    <property type="gene ID" value="evm.TU.07.625"/>
</dbReference>
<evidence type="ECO:0000313" key="7">
    <source>
        <dbReference type="Proteomes" id="UP000596661"/>
    </source>
</evidence>
<dbReference type="AlphaFoldDB" id="A0A803Q5S2"/>
<keyword evidence="4" id="KW-0963">Cytoplasm</keyword>
<evidence type="ECO:0000256" key="1">
    <source>
        <dbReference type="ARBA" id="ARBA00004123"/>
    </source>
</evidence>
<dbReference type="GO" id="GO:0071038">
    <property type="term" value="P:TRAMP-dependent tRNA surveillance pathway"/>
    <property type="evidence" value="ECO:0007669"/>
    <property type="project" value="TreeGrafter"/>
</dbReference>
<proteinExistence type="inferred from homology"/>
<sequence>MLMPPPVDRHLQVIIGVPHLAGDSSKAREKYAQDLQYEQNDAILAVEERKPKIPRVGKPIITFSEVDAIHVIFQHNDPLVVEEFAQGRDEDMDPQHNKPNANVGPIEELEEVDVNPAILIRKLKIGKALLSNLRVDGRRPFDYRNVIITFGKDDGSVEVQLGQTHVMVFVMGQLVQPYRDHSNEGTLSIFTEFSPMADPSFEPGRPTEAAIEVGHVIDRGLRESRVVDTVSLCVLPGKFVWAIRIDLHILDNGRNLVDTANIAALAALMTFRRPECSLGGDDGQEVIVHPPEFDSQMFVDFCTTHEIIKSFSAVAHPQKNGQVKVVIKTLKYTVKNGSKGNWPEELPEVLWSYITTKRTATGHTPFGMAYGYEEMLPMKIELPSHRGLTYDQETNHALLVESLDEIEEK</sequence>
<dbReference type="GO" id="GO:0000176">
    <property type="term" value="C:nuclear exosome (RNase complex)"/>
    <property type="evidence" value="ECO:0007669"/>
    <property type="project" value="TreeGrafter"/>
</dbReference>
<dbReference type="SUPFAM" id="SSF54211">
    <property type="entry name" value="Ribosomal protein S5 domain 2-like"/>
    <property type="match status" value="1"/>
</dbReference>
<dbReference type="EMBL" id="UZAU01000640">
    <property type="status" value="NOT_ANNOTATED_CDS"/>
    <property type="molecule type" value="Genomic_DNA"/>
</dbReference>
<dbReference type="GO" id="GO:0035925">
    <property type="term" value="F:mRNA 3'-UTR AU-rich region binding"/>
    <property type="evidence" value="ECO:0007669"/>
    <property type="project" value="TreeGrafter"/>
</dbReference>
<dbReference type="PANTHER" id="PTHR11097:SF14">
    <property type="entry name" value="EXOSOME COMPLEX COMPONENT RRP45"/>
    <property type="match status" value="1"/>
</dbReference>
<keyword evidence="7" id="KW-1185">Reference proteome</keyword>
<evidence type="ECO:0000313" key="6">
    <source>
        <dbReference type="EnsemblPlants" id="cds.evm.model.07.625"/>
    </source>
</evidence>
<reference evidence="6" key="2">
    <citation type="submission" date="2021-03" db="UniProtKB">
        <authorList>
            <consortium name="EnsemblPlants"/>
        </authorList>
    </citation>
    <scope>IDENTIFICATION</scope>
</reference>
<dbReference type="SUPFAM" id="SSF53098">
    <property type="entry name" value="Ribonuclease H-like"/>
    <property type="match status" value="1"/>
</dbReference>
<comment type="similarity">
    <text evidence="3">Belongs to the RNase PH family.</text>
</comment>
<feature type="domain" description="Exoribonuclease phosphorolytic" evidence="5">
    <location>
        <begin position="143"/>
        <end position="274"/>
    </location>
</feature>
<dbReference type="GO" id="GO:0034475">
    <property type="term" value="P:U4 snRNA 3'-end processing"/>
    <property type="evidence" value="ECO:0007669"/>
    <property type="project" value="TreeGrafter"/>
</dbReference>
<name>A0A803Q5S2_CANSA</name>
<dbReference type="GO" id="GO:0000177">
    <property type="term" value="C:cytoplasmic exosome (RNase complex)"/>
    <property type="evidence" value="ECO:0007669"/>
    <property type="project" value="TreeGrafter"/>
</dbReference>
<evidence type="ECO:0000256" key="2">
    <source>
        <dbReference type="ARBA" id="ARBA00004496"/>
    </source>
</evidence>
<dbReference type="Proteomes" id="UP000596661">
    <property type="component" value="Chromosome 7"/>
</dbReference>